<protein>
    <recommendedName>
        <fullName evidence="3">Transposase</fullName>
    </recommendedName>
</protein>
<evidence type="ECO:0000313" key="2">
    <source>
        <dbReference type="Proteomes" id="UP001162156"/>
    </source>
</evidence>
<proteinExistence type="predicted"/>
<dbReference type="EMBL" id="JANEYF010005149">
    <property type="protein sequence ID" value="KAJ8929049.1"/>
    <property type="molecule type" value="Genomic_DNA"/>
</dbReference>
<evidence type="ECO:0008006" key="3">
    <source>
        <dbReference type="Google" id="ProtNLM"/>
    </source>
</evidence>
<dbReference type="AlphaFoldDB" id="A0AAV8WQN5"/>
<dbReference type="Proteomes" id="UP001162156">
    <property type="component" value="Unassembled WGS sequence"/>
</dbReference>
<organism evidence="1 2">
    <name type="scientific">Rhamnusium bicolor</name>
    <dbReference type="NCBI Taxonomy" id="1586634"/>
    <lineage>
        <taxon>Eukaryota</taxon>
        <taxon>Metazoa</taxon>
        <taxon>Ecdysozoa</taxon>
        <taxon>Arthropoda</taxon>
        <taxon>Hexapoda</taxon>
        <taxon>Insecta</taxon>
        <taxon>Pterygota</taxon>
        <taxon>Neoptera</taxon>
        <taxon>Endopterygota</taxon>
        <taxon>Coleoptera</taxon>
        <taxon>Polyphaga</taxon>
        <taxon>Cucujiformia</taxon>
        <taxon>Chrysomeloidea</taxon>
        <taxon>Cerambycidae</taxon>
        <taxon>Lepturinae</taxon>
        <taxon>Rhagiini</taxon>
        <taxon>Rhamnusium</taxon>
    </lineage>
</organism>
<reference evidence="1" key="1">
    <citation type="journal article" date="2023" name="Insect Mol. Biol.">
        <title>Genome sequencing provides insights into the evolution of gene families encoding plant cell wall-degrading enzymes in longhorned beetles.</title>
        <authorList>
            <person name="Shin N.R."/>
            <person name="Okamura Y."/>
            <person name="Kirsch R."/>
            <person name="Pauchet Y."/>
        </authorList>
    </citation>
    <scope>NUCLEOTIDE SEQUENCE</scope>
    <source>
        <strain evidence="1">RBIC_L_NR</strain>
    </source>
</reference>
<dbReference type="Gene3D" id="1.10.10.60">
    <property type="entry name" value="Homeodomain-like"/>
    <property type="match status" value="1"/>
</dbReference>
<gene>
    <name evidence="1" type="ORF">NQ314_018318</name>
</gene>
<keyword evidence="2" id="KW-1185">Reference proteome</keyword>
<accession>A0AAV8WQN5</accession>
<comment type="caution">
    <text evidence="1">The sequence shown here is derived from an EMBL/GenBank/DDBJ whole genome shotgun (WGS) entry which is preliminary data.</text>
</comment>
<name>A0AAV8WQN5_9CUCU</name>
<evidence type="ECO:0000313" key="1">
    <source>
        <dbReference type="EMBL" id="KAJ8929049.1"/>
    </source>
</evidence>
<sequence length="243" mass="28274">MGNYKRISERKPMTEAILREARELIDNGVSVRQAAKAVGFHEATLRKRLKEGRGSENLGRFRAVFSHAQENEIVQHCKNLDKRFYGLTLKSLRFLLYSYAERNHIRHPFKPGNQLAGRDFTRGLIRRNRLSLRTPRKTSIARTMGFNRIQLAQYFDNLENVLQKYKFLPNRIYNVDESGFQMVPNKLPKHVAPTGKKDVAKAVAAEQGQTVTAVCCMNATGHHVPPYFLFARRWTYWLRYGRY</sequence>